<name>A0ABT1D4B0_9PROT</name>
<comment type="caution">
    <text evidence="1">The sequence shown here is derived from an EMBL/GenBank/DDBJ whole genome shotgun (WGS) entry which is preliminary data.</text>
</comment>
<dbReference type="EMBL" id="JAFIRR010000033">
    <property type="protein sequence ID" value="MCO6415815.1"/>
    <property type="molecule type" value="Genomic_DNA"/>
</dbReference>
<accession>A0ABT1D4B0</accession>
<proteinExistence type="predicted"/>
<evidence type="ECO:0000313" key="2">
    <source>
        <dbReference type="Proteomes" id="UP001523392"/>
    </source>
</evidence>
<evidence type="ECO:0000313" key="1">
    <source>
        <dbReference type="EMBL" id="MCO6415815.1"/>
    </source>
</evidence>
<keyword evidence="2" id="KW-1185">Reference proteome</keyword>
<gene>
    <name evidence="1" type="ORF">JYK14_06445</name>
</gene>
<organism evidence="1 2">
    <name type="scientific">Siccirubricoccus soli</name>
    <dbReference type="NCBI Taxonomy" id="2899147"/>
    <lineage>
        <taxon>Bacteria</taxon>
        <taxon>Pseudomonadati</taxon>
        <taxon>Pseudomonadota</taxon>
        <taxon>Alphaproteobacteria</taxon>
        <taxon>Acetobacterales</taxon>
        <taxon>Roseomonadaceae</taxon>
        <taxon>Siccirubricoccus</taxon>
    </lineage>
</organism>
<dbReference type="Proteomes" id="UP001523392">
    <property type="component" value="Unassembled WGS sequence"/>
</dbReference>
<reference evidence="1 2" key="1">
    <citation type="submission" date="2021-12" db="EMBL/GenBank/DDBJ databases">
        <title>Siccirubricoccus leaddurans sp. nov., a high concentration Zn2+ tolerance bacterium.</title>
        <authorList>
            <person name="Cao Y."/>
        </authorList>
    </citation>
    <scope>NUCLEOTIDE SEQUENCE [LARGE SCALE GENOMIC DNA]</scope>
    <source>
        <strain evidence="1 2">KC 17139</strain>
    </source>
</reference>
<protein>
    <submittedName>
        <fullName evidence="1">Uncharacterized protein</fullName>
    </submittedName>
</protein>
<sequence>MPRQWKNVGRERAFAEVMLNGIERADAARRFGRQWCVADGVQFLRNGAGHDRRAGATQAPARCSSAGWSCCGATTRRDGELQALRSLFEQRSAREFISLQEGEAESVEHTSSIYSGIVRMLDPALGSEAHALEGMFLIAPDGREGEVREQLVRPAFSRVPDLKVRYLPYGELKANREMIAKFGHGMKPIRAISRELV</sequence>